<dbReference type="InterPro" id="IPR006124">
    <property type="entry name" value="Metalloenzyme"/>
</dbReference>
<comment type="caution">
    <text evidence="3">The sequence shown here is derived from an EMBL/GenBank/DDBJ whole genome shotgun (WGS) entry which is preliminary data.</text>
</comment>
<dbReference type="GO" id="GO:0004619">
    <property type="term" value="F:phosphoglycerate mutase activity"/>
    <property type="evidence" value="ECO:0007669"/>
    <property type="project" value="InterPro"/>
</dbReference>
<evidence type="ECO:0000259" key="2">
    <source>
        <dbReference type="Pfam" id="PF01676"/>
    </source>
</evidence>
<feature type="compositionally biased region" description="Pro residues" evidence="1">
    <location>
        <begin position="176"/>
        <end position="189"/>
    </location>
</feature>
<dbReference type="GO" id="GO:0006007">
    <property type="term" value="P:glucose catabolic process"/>
    <property type="evidence" value="ECO:0007669"/>
    <property type="project" value="InterPro"/>
</dbReference>
<dbReference type="PANTHER" id="PTHR31637">
    <property type="entry name" value="2,3-BISPHOSPHOGLYCERATE-INDEPENDENT PHOSPHOGLYCERATE MUTASE"/>
    <property type="match status" value="1"/>
</dbReference>
<dbReference type="Proteomes" id="UP001163850">
    <property type="component" value="Unassembled WGS sequence"/>
</dbReference>
<evidence type="ECO:0000313" key="3">
    <source>
        <dbReference type="EMBL" id="KAJ3986985.1"/>
    </source>
</evidence>
<dbReference type="InterPro" id="IPR017850">
    <property type="entry name" value="Alkaline_phosphatase_core_sf"/>
</dbReference>
<gene>
    <name evidence="3" type="ORF">F5890DRAFT_1635911</name>
</gene>
<accession>A0AA38Q439</accession>
<sequence length="197" mass="22646">MINYCQYGAHVLGQFLPRNHSANHQYPNSRRECHGLISDGGVHSRINHLSEKYAHVTFFFNGRIKRAFSNKHRYLIPSPKTPTYDQSPTMSVAGVAQKVADLARQSKSEFIMLNFAPPDMVMMDCFSQTMARQQRHVILRLPTTAVVRDLQCLINPNRINPNRINIQRLDNHTTKPPQPIHHPRLPLPQPILNSRKL</sequence>
<evidence type="ECO:0000256" key="1">
    <source>
        <dbReference type="SAM" id="MobiDB-lite"/>
    </source>
</evidence>
<dbReference type="PANTHER" id="PTHR31637:SF0">
    <property type="entry name" value="2,3-BISPHOSPHOGLYCERATE-INDEPENDENT PHOSPHOGLYCERATE MUTASE"/>
    <property type="match status" value="1"/>
</dbReference>
<reference evidence="3" key="1">
    <citation type="submission" date="2022-08" db="EMBL/GenBank/DDBJ databases">
        <authorList>
            <consortium name="DOE Joint Genome Institute"/>
            <person name="Min B."/>
            <person name="Riley R."/>
            <person name="Sierra-Patev S."/>
            <person name="Naranjo-Ortiz M."/>
            <person name="Looney B."/>
            <person name="Konkel Z."/>
            <person name="Slot J.C."/>
            <person name="Sakamoto Y."/>
            <person name="Steenwyk J.L."/>
            <person name="Rokas A."/>
            <person name="Carro J."/>
            <person name="Camarero S."/>
            <person name="Ferreira P."/>
            <person name="Molpeceres G."/>
            <person name="Ruiz-Duenas F.J."/>
            <person name="Serrano A."/>
            <person name="Henrissat B."/>
            <person name="Drula E."/>
            <person name="Hughes K.W."/>
            <person name="Mata J.L."/>
            <person name="Ishikawa N.K."/>
            <person name="Vargas-Isla R."/>
            <person name="Ushijima S."/>
            <person name="Smith C.A."/>
            <person name="Ahrendt S."/>
            <person name="Andreopoulos W."/>
            <person name="He G."/>
            <person name="Labutti K."/>
            <person name="Lipzen A."/>
            <person name="Ng V."/>
            <person name="Sandor L."/>
            <person name="Barry K."/>
            <person name="Martinez A.T."/>
            <person name="Xiao Y."/>
            <person name="Gibbons J.G."/>
            <person name="Terashima K."/>
            <person name="Hibbett D.S."/>
            <person name="Grigoriev I.V."/>
        </authorList>
    </citation>
    <scope>NUCLEOTIDE SEQUENCE</scope>
    <source>
        <strain evidence="3">TFB7829</strain>
    </source>
</reference>
<organism evidence="3 4">
    <name type="scientific">Lentinula detonsa</name>
    <dbReference type="NCBI Taxonomy" id="2804962"/>
    <lineage>
        <taxon>Eukaryota</taxon>
        <taxon>Fungi</taxon>
        <taxon>Dikarya</taxon>
        <taxon>Basidiomycota</taxon>
        <taxon>Agaricomycotina</taxon>
        <taxon>Agaricomycetes</taxon>
        <taxon>Agaricomycetidae</taxon>
        <taxon>Agaricales</taxon>
        <taxon>Marasmiineae</taxon>
        <taxon>Omphalotaceae</taxon>
        <taxon>Lentinula</taxon>
    </lineage>
</organism>
<protein>
    <recommendedName>
        <fullName evidence="2">Metalloenzyme domain-containing protein</fullName>
    </recommendedName>
</protein>
<dbReference type="SUPFAM" id="SSF53649">
    <property type="entry name" value="Alkaline phosphatase-like"/>
    <property type="match status" value="1"/>
</dbReference>
<feature type="domain" description="Metalloenzyme" evidence="2">
    <location>
        <begin position="50"/>
        <end position="121"/>
    </location>
</feature>
<dbReference type="EMBL" id="MU801931">
    <property type="protein sequence ID" value="KAJ3986985.1"/>
    <property type="molecule type" value="Genomic_DNA"/>
</dbReference>
<proteinExistence type="predicted"/>
<dbReference type="AlphaFoldDB" id="A0AA38Q439"/>
<dbReference type="Pfam" id="PF01676">
    <property type="entry name" value="Metalloenzyme"/>
    <property type="match status" value="1"/>
</dbReference>
<dbReference type="GO" id="GO:0030145">
    <property type="term" value="F:manganese ion binding"/>
    <property type="evidence" value="ECO:0007669"/>
    <property type="project" value="TreeGrafter"/>
</dbReference>
<evidence type="ECO:0000313" key="4">
    <source>
        <dbReference type="Proteomes" id="UP001163850"/>
    </source>
</evidence>
<name>A0AA38Q439_9AGAR</name>
<dbReference type="InterPro" id="IPR005995">
    <property type="entry name" value="Pgm_bpd_ind"/>
</dbReference>
<dbReference type="Gene3D" id="3.40.720.10">
    <property type="entry name" value="Alkaline Phosphatase, subunit A"/>
    <property type="match status" value="1"/>
</dbReference>
<feature type="region of interest" description="Disordered" evidence="1">
    <location>
        <begin position="170"/>
        <end position="197"/>
    </location>
</feature>